<name>A0A9P7BZ68_RHIOR</name>
<dbReference type="GO" id="GO:0003911">
    <property type="term" value="F:DNA ligase (NAD+) activity"/>
    <property type="evidence" value="ECO:0007669"/>
    <property type="project" value="InterPro"/>
</dbReference>
<dbReference type="Pfam" id="PF01653">
    <property type="entry name" value="DNA_ligase_aden"/>
    <property type="match status" value="1"/>
</dbReference>
<evidence type="ECO:0000259" key="1">
    <source>
        <dbReference type="SMART" id="SM00532"/>
    </source>
</evidence>
<dbReference type="AlphaFoldDB" id="A0A9P7BZ68"/>
<sequence length="106" mass="11487">MEGLAISLRYEDGRLVQAATRGDGQTGEDVTSNIRTIKAIPLQLKGAAPKVLEVRGEVLMNRADFEKLNVAQAKRDEKVFVNPRNAAAGSLRQLDPRGLGALLALY</sequence>
<protein>
    <recommendedName>
        <fullName evidence="1">NAD-dependent DNA ligase N-terminal domain-containing protein</fullName>
    </recommendedName>
</protein>
<dbReference type="SMART" id="SM00532">
    <property type="entry name" value="LIGANc"/>
    <property type="match status" value="1"/>
</dbReference>
<gene>
    <name evidence="2" type="ORF">G6F51_014442</name>
</gene>
<proteinExistence type="predicted"/>
<reference evidence="2" key="1">
    <citation type="journal article" date="2020" name="Microb. Genom.">
        <title>Genetic diversity of clinical and environmental Mucorales isolates obtained from an investigation of mucormycosis cases among solid organ transplant recipients.</title>
        <authorList>
            <person name="Nguyen M.H."/>
            <person name="Kaul D."/>
            <person name="Muto C."/>
            <person name="Cheng S.J."/>
            <person name="Richter R.A."/>
            <person name="Bruno V.M."/>
            <person name="Liu G."/>
            <person name="Beyhan S."/>
            <person name="Sundermann A.J."/>
            <person name="Mounaud S."/>
            <person name="Pasculle A.W."/>
            <person name="Nierman W.C."/>
            <person name="Driscoll E."/>
            <person name="Cumbie R."/>
            <person name="Clancy C.J."/>
            <person name="Dupont C.L."/>
        </authorList>
    </citation>
    <scope>NUCLEOTIDE SEQUENCE</scope>
    <source>
        <strain evidence="2">GL16</strain>
    </source>
</reference>
<dbReference type="Proteomes" id="UP000717996">
    <property type="component" value="Unassembled WGS sequence"/>
</dbReference>
<organism evidence="2 3">
    <name type="scientific">Rhizopus oryzae</name>
    <name type="common">Mucormycosis agent</name>
    <name type="synonym">Rhizopus arrhizus var. delemar</name>
    <dbReference type="NCBI Taxonomy" id="64495"/>
    <lineage>
        <taxon>Eukaryota</taxon>
        <taxon>Fungi</taxon>
        <taxon>Fungi incertae sedis</taxon>
        <taxon>Mucoromycota</taxon>
        <taxon>Mucoromycotina</taxon>
        <taxon>Mucoromycetes</taxon>
        <taxon>Mucorales</taxon>
        <taxon>Mucorineae</taxon>
        <taxon>Rhizopodaceae</taxon>
        <taxon>Rhizopus</taxon>
    </lineage>
</organism>
<evidence type="ECO:0000313" key="2">
    <source>
        <dbReference type="EMBL" id="KAG1524307.1"/>
    </source>
</evidence>
<evidence type="ECO:0000313" key="3">
    <source>
        <dbReference type="Proteomes" id="UP000717996"/>
    </source>
</evidence>
<comment type="caution">
    <text evidence="2">The sequence shown here is derived from an EMBL/GenBank/DDBJ whole genome shotgun (WGS) entry which is preliminary data.</text>
</comment>
<feature type="domain" description="NAD-dependent DNA ligase N-terminal" evidence="1">
    <location>
        <begin position="1"/>
        <end position="106"/>
    </location>
</feature>
<dbReference type="InterPro" id="IPR013839">
    <property type="entry name" value="DNAligase_adenylation"/>
</dbReference>
<dbReference type="EMBL" id="JAANIT010010404">
    <property type="protein sequence ID" value="KAG1524307.1"/>
    <property type="molecule type" value="Genomic_DNA"/>
</dbReference>
<dbReference type="InterPro" id="IPR013840">
    <property type="entry name" value="DNAligase_N"/>
</dbReference>
<accession>A0A9P7BZ68</accession>
<dbReference type="Gene3D" id="3.30.470.30">
    <property type="entry name" value="DNA ligase/mRNA capping enzyme"/>
    <property type="match status" value="1"/>
</dbReference>
<dbReference type="SUPFAM" id="SSF56091">
    <property type="entry name" value="DNA ligase/mRNA capping enzyme, catalytic domain"/>
    <property type="match status" value="1"/>
</dbReference>